<evidence type="ECO:0000313" key="2">
    <source>
        <dbReference type="Proteomes" id="UP000308652"/>
    </source>
</evidence>
<sequence length="137" mass="15345">MTLYVFVSSLLFDSPATNTEKEKGLKKDVYLRLLSAVCDLAILDMYIKNRRALGLCAPIPPAEANMSHPPDIAKADLEAAPITTVRFMDSSAWMLLEGADEEREGGCKQGIERFYYGQWRSSIRYVWRARPALGAGR</sequence>
<proteinExistence type="predicted"/>
<protein>
    <submittedName>
        <fullName evidence="1">Uncharacterized protein</fullName>
    </submittedName>
</protein>
<accession>A0A5C3LPV3</accession>
<evidence type="ECO:0000313" key="1">
    <source>
        <dbReference type="EMBL" id="TFK35104.1"/>
    </source>
</evidence>
<organism evidence="1 2">
    <name type="scientific">Crucibulum laeve</name>
    <dbReference type="NCBI Taxonomy" id="68775"/>
    <lineage>
        <taxon>Eukaryota</taxon>
        <taxon>Fungi</taxon>
        <taxon>Dikarya</taxon>
        <taxon>Basidiomycota</taxon>
        <taxon>Agaricomycotina</taxon>
        <taxon>Agaricomycetes</taxon>
        <taxon>Agaricomycetidae</taxon>
        <taxon>Agaricales</taxon>
        <taxon>Agaricineae</taxon>
        <taxon>Nidulariaceae</taxon>
        <taxon>Crucibulum</taxon>
    </lineage>
</organism>
<reference evidence="1 2" key="1">
    <citation type="journal article" date="2019" name="Nat. Ecol. Evol.">
        <title>Megaphylogeny resolves global patterns of mushroom evolution.</title>
        <authorList>
            <person name="Varga T."/>
            <person name="Krizsan K."/>
            <person name="Foldi C."/>
            <person name="Dima B."/>
            <person name="Sanchez-Garcia M."/>
            <person name="Sanchez-Ramirez S."/>
            <person name="Szollosi G.J."/>
            <person name="Szarkandi J.G."/>
            <person name="Papp V."/>
            <person name="Albert L."/>
            <person name="Andreopoulos W."/>
            <person name="Angelini C."/>
            <person name="Antonin V."/>
            <person name="Barry K.W."/>
            <person name="Bougher N.L."/>
            <person name="Buchanan P."/>
            <person name="Buyck B."/>
            <person name="Bense V."/>
            <person name="Catcheside P."/>
            <person name="Chovatia M."/>
            <person name="Cooper J."/>
            <person name="Damon W."/>
            <person name="Desjardin D."/>
            <person name="Finy P."/>
            <person name="Geml J."/>
            <person name="Haridas S."/>
            <person name="Hughes K."/>
            <person name="Justo A."/>
            <person name="Karasinski D."/>
            <person name="Kautmanova I."/>
            <person name="Kiss B."/>
            <person name="Kocsube S."/>
            <person name="Kotiranta H."/>
            <person name="LaButti K.M."/>
            <person name="Lechner B.E."/>
            <person name="Liimatainen K."/>
            <person name="Lipzen A."/>
            <person name="Lukacs Z."/>
            <person name="Mihaltcheva S."/>
            <person name="Morgado L.N."/>
            <person name="Niskanen T."/>
            <person name="Noordeloos M.E."/>
            <person name="Ohm R.A."/>
            <person name="Ortiz-Santana B."/>
            <person name="Ovrebo C."/>
            <person name="Racz N."/>
            <person name="Riley R."/>
            <person name="Savchenko A."/>
            <person name="Shiryaev A."/>
            <person name="Soop K."/>
            <person name="Spirin V."/>
            <person name="Szebenyi C."/>
            <person name="Tomsovsky M."/>
            <person name="Tulloss R.E."/>
            <person name="Uehling J."/>
            <person name="Grigoriev I.V."/>
            <person name="Vagvolgyi C."/>
            <person name="Papp T."/>
            <person name="Martin F.M."/>
            <person name="Miettinen O."/>
            <person name="Hibbett D.S."/>
            <person name="Nagy L.G."/>
        </authorList>
    </citation>
    <scope>NUCLEOTIDE SEQUENCE [LARGE SCALE GENOMIC DNA]</scope>
    <source>
        <strain evidence="1 2">CBS 166.37</strain>
    </source>
</reference>
<dbReference type="AlphaFoldDB" id="A0A5C3LPV3"/>
<dbReference type="EMBL" id="ML213624">
    <property type="protein sequence ID" value="TFK35104.1"/>
    <property type="molecule type" value="Genomic_DNA"/>
</dbReference>
<dbReference type="Proteomes" id="UP000308652">
    <property type="component" value="Unassembled WGS sequence"/>
</dbReference>
<name>A0A5C3LPV3_9AGAR</name>
<gene>
    <name evidence="1" type="ORF">BDQ12DRAFT_668780</name>
</gene>
<keyword evidence="2" id="KW-1185">Reference proteome</keyword>